<dbReference type="PROSITE" id="PS00463">
    <property type="entry name" value="ZN2_CY6_FUNGAL_1"/>
    <property type="match status" value="1"/>
</dbReference>
<dbReference type="Pfam" id="PF00172">
    <property type="entry name" value="Zn_clus"/>
    <property type="match status" value="1"/>
</dbReference>
<protein>
    <recommendedName>
        <fullName evidence="3">Zn(2)-C6 fungal-type domain-containing protein</fullName>
    </recommendedName>
</protein>
<dbReference type="OrthoDB" id="4161332at2759"/>
<dbReference type="GO" id="GO:0008270">
    <property type="term" value="F:zinc ion binding"/>
    <property type="evidence" value="ECO:0007669"/>
    <property type="project" value="InterPro"/>
</dbReference>
<dbReference type="InterPro" id="IPR001138">
    <property type="entry name" value="Zn2Cys6_DnaBD"/>
</dbReference>
<organism evidence="4 5">
    <name type="scientific">Linderina pennispora</name>
    <dbReference type="NCBI Taxonomy" id="61395"/>
    <lineage>
        <taxon>Eukaryota</taxon>
        <taxon>Fungi</taxon>
        <taxon>Fungi incertae sedis</taxon>
        <taxon>Zoopagomycota</taxon>
        <taxon>Kickxellomycotina</taxon>
        <taxon>Kickxellomycetes</taxon>
        <taxon>Kickxellales</taxon>
        <taxon>Kickxellaceae</taxon>
        <taxon>Linderina</taxon>
    </lineage>
</organism>
<reference evidence="4 5" key="1">
    <citation type="submission" date="2016-07" db="EMBL/GenBank/DDBJ databases">
        <title>Pervasive Adenine N6-methylation of Active Genes in Fungi.</title>
        <authorList>
            <consortium name="DOE Joint Genome Institute"/>
            <person name="Mondo S.J."/>
            <person name="Dannebaum R.O."/>
            <person name="Kuo R.C."/>
            <person name="Labutti K."/>
            <person name="Haridas S."/>
            <person name="Kuo A."/>
            <person name="Salamov A."/>
            <person name="Ahrendt S.R."/>
            <person name="Lipzen A."/>
            <person name="Sullivan W."/>
            <person name="Andreopoulos W.B."/>
            <person name="Clum A."/>
            <person name="Lindquist E."/>
            <person name="Daum C."/>
            <person name="Ramamoorthy G.K."/>
            <person name="Gryganskyi A."/>
            <person name="Culley D."/>
            <person name="Magnuson J.K."/>
            <person name="James T.Y."/>
            <person name="O'Malley M.A."/>
            <person name="Stajich J.E."/>
            <person name="Spatafora J.W."/>
            <person name="Visel A."/>
            <person name="Grigoriev I.V."/>
        </authorList>
    </citation>
    <scope>NUCLEOTIDE SEQUENCE [LARGE SCALE GENOMIC DNA]</scope>
    <source>
        <strain evidence="4 5">ATCC 12442</strain>
    </source>
</reference>
<sequence>MHGKKALVERKIPLLRSCERCRRRKQRCDGEQPVCGRCAAHNAECKYRQSGRFRKRFPQAAAAANTADTPGGAVSPQQSSDGSPGLSSLDGSPLAKRARPLMDQTPMLFSVPALTPSTMSSVSPDSGILLTPGVGEDQPAGPSIDPVEILKTCDLPDFSQTIPESTLKQMFALIGHANCEPMLPPNLDLLDPKNMAANCTNPYGIPDSRYLSPSIPDSGHYCRSAHGNSGLRWSKAISATLCCFAHLAIAAHEAQLSSRPDLQGVSPSLEPVCYEKALQEFDGGRVVPTVGSSYAMLLLSEYGYQSGRYPTMLEMAENALALVKRIVLRGTMYPWRGAQQGSCDVEYEYVISCFWSVWMRTFTAAQALTKRFRHTNLLQMPDYPRHDLCHYAANSTATIGLTPVDCVEFPPASCAHQSGFSYAATTWQCGVLSTHMHNLYIDLLEKRGSADQYFEALKAWDKRVAAFRASWPQEWDVQMEKIRNMGAEINKVKFHDRVPLDGNYSHLRRRQYSPSPLPNGPPDVRNVGYHMYYQNSVDAGDSWLLILHIIYESMRLRTHRIALAFLHREENRSLHGIIESGILSASALPRVPKDHRYISDDPMHDALVFHQSRYVCLDSARNLQDIFTLGNMVGFPLDRIGIWMVFAMEYVISIQSSRLSSQDVDTKRDALRRLARLLRQLLTLKHWSGALLVFTSVVKLFIDPKNTIKGMTAYVENSPWESNHILTLLMKDMDMGPREFCAYTLPVVYASMHMSPLPTSMRMRIASLIS</sequence>
<keyword evidence="5" id="KW-1185">Reference proteome</keyword>
<dbReference type="CDD" id="cd00067">
    <property type="entry name" value="GAL4"/>
    <property type="match status" value="1"/>
</dbReference>
<evidence type="ECO:0000313" key="5">
    <source>
        <dbReference type="Proteomes" id="UP000193922"/>
    </source>
</evidence>
<evidence type="ECO:0000313" key="4">
    <source>
        <dbReference type="EMBL" id="ORX73040.1"/>
    </source>
</evidence>
<dbReference type="Proteomes" id="UP000193922">
    <property type="component" value="Unassembled WGS sequence"/>
</dbReference>
<dbReference type="EMBL" id="MCFD01000002">
    <property type="protein sequence ID" value="ORX73040.1"/>
    <property type="molecule type" value="Genomic_DNA"/>
</dbReference>
<comment type="caution">
    <text evidence="4">The sequence shown here is derived from an EMBL/GenBank/DDBJ whole genome shotgun (WGS) entry which is preliminary data.</text>
</comment>
<dbReference type="InterPro" id="IPR050987">
    <property type="entry name" value="AtrR-like"/>
</dbReference>
<feature type="compositionally biased region" description="Low complexity" evidence="2">
    <location>
        <begin position="60"/>
        <end position="94"/>
    </location>
</feature>
<gene>
    <name evidence="4" type="ORF">DL89DRAFT_255194</name>
</gene>
<keyword evidence="1" id="KW-0539">Nucleus</keyword>
<dbReference type="GO" id="GO:0000981">
    <property type="term" value="F:DNA-binding transcription factor activity, RNA polymerase II-specific"/>
    <property type="evidence" value="ECO:0007669"/>
    <property type="project" value="InterPro"/>
</dbReference>
<evidence type="ECO:0000259" key="3">
    <source>
        <dbReference type="PROSITE" id="PS50048"/>
    </source>
</evidence>
<evidence type="ECO:0000256" key="2">
    <source>
        <dbReference type="SAM" id="MobiDB-lite"/>
    </source>
</evidence>
<proteinExistence type="predicted"/>
<accession>A0A1Y1WHJ2</accession>
<dbReference type="InterPro" id="IPR036864">
    <property type="entry name" value="Zn2-C6_fun-type_DNA-bd_sf"/>
</dbReference>
<dbReference type="SUPFAM" id="SSF57701">
    <property type="entry name" value="Zn2/Cys6 DNA-binding domain"/>
    <property type="match status" value="1"/>
</dbReference>
<dbReference type="GeneID" id="63801971"/>
<dbReference type="Gene3D" id="4.10.240.10">
    <property type="entry name" value="Zn(2)-C6 fungal-type DNA-binding domain"/>
    <property type="match status" value="1"/>
</dbReference>
<feature type="domain" description="Zn(2)-C6 fungal-type" evidence="3">
    <location>
        <begin position="17"/>
        <end position="47"/>
    </location>
</feature>
<dbReference type="PANTHER" id="PTHR46910:SF1">
    <property type="entry name" value="MISCELLANEOUS ZN(II)2CYS6 TRANSCRIPTION FACTOR (EUROFUNG)-RELATED"/>
    <property type="match status" value="1"/>
</dbReference>
<dbReference type="PROSITE" id="PS50048">
    <property type="entry name" value="ZN2_CY6_FUNGAL_2"/>
    <property type="match status" value="1"/>
</dbReference>
<dbReference type="AlphaFoldDB" id="A0A1Y1WHJ2"/>
<dbReference type="PANTHER" id="PTHR46910">
    <property type="entry name" value="TRANSCRIPTION FACTOR PDR1"/>
    <property type="match status" value="1"/>
</dbReference>
<feature type="region of interest" description="Disordered" evidence="2">
    <location>
        <begin position="58"/>
        <end position="94"/>
    </location>
</feature>
<dbReference type="SMART" id="SM00066">
    <property type="entry name" value="GAL4"/>
    <property type="match status" value="1"/>
</dbReference>
<evidence type="ECO:0000256" key="1">
    <source>
        <dbReference type="ARBA" id="ARBA00023242"/>
    </source>
</evidence>
<dbReference type="RefSeq" id="XP_040746380.1">
    <property type="nucleotide sequence ID" value="XM_040885323.1"/>
</dbReference>
<name>A0A1Y1WHJ2_9FUNG</name>